<dbReference type="PANTHER" id="PTHR35272">
    <property type="entry name" value="THIOL:DISULFIDE INTERCHANGE PROTEIN DSBC-RELATED"/>
    <property type="match status" value="1"/>
</dbReference>
<feature type="chain" id="PRO_5045005736" description="Thiol:disulfide interchange protein" evidence="7">
    <location>
        <begin position="27"/>
        <end position="241"/>
    </location>
</feature>
<sequence>MNSWFKKAILVSSIACMAAFSHQVFAQENHAPAIDKVEKVLGLEVSSVADAPVDGLLQVITNRGLFYISQDGKYFMQARIFNLDEDMRNETEEALGEIRNEGLKKFENDAIVFKAKDEKYVVNVFTDITCGYCRRLHSQIAEYNDLGITVRYLAFPRGGMQSQSFEDMVSVWCAKDPLEAMTTAKSGDAVKPAKCENPVAEQYEFGQLVGVTGTPNIILPDGSLIGGYQPAPMLLQSLKQI</sequence>
<evidence type="ECO:0000313" key="11">
    <source>
        <dbReference type="Proteomes" id="UP001652504"/>
    </source>
</evidence>
<dbReference type="SUPFAM" id="SSF52833">
    <property type="entry name" value="Thioredoxin-like"/>
    <property type="match status" value="1"/>
</dbReference>
<feature type="domain" description="Disulphide bond isomerase DsbC/G N-terminal" evidence="8">
    <location>
        <begin position="28"/>
        <end position="89"/>
    </location>
</feature>
<organism evidence="10 11">
    <name type="scientific">Fluctibacter corallii</name>
    <dbReference type="NCBI Taxonomy" id="2984329"/>
    <lineage>
        <taxon>Bacteria</taxon>
        <taxon>Pseudomonadati</taxon>
        <taxon>Pseudomonadota</taxon>
        <taxon>Gammaproteobacteria</taxon>
        <taxon>Alteromonadales</taxon>
        <taxon>Alteromonadaceae</taxon>
        <taxon>Fluctibacter</taxon>
    </lineage>
</organism>
<dbReference type="PANTHER" id="PTHR35272:SF3">
    <property type="entry name" value="THIOL:DISULFIDE INTERCHANGE PROTEIN DSBC"/>
    <property type="match status" value="1"/>
</dbReference>
<dbReference type="Gene3D" id="3.10.450.70">
    <property type="entry name" value="Disulphide bond isomerase, DsbC/G, N-terminal"/>
    <property type="match status" value="1"/>
</dbReference>
<feature type="signal peptide" evidence="7">
    <location>
        <begin position="1"/>
        <end position="26"/>
    </location>
</feature>
<keyword evidence="10" id="KW-0413">Isomerase</keyword>
<dbReference type="GO" id="GO:0003756">
    <property type="term" value="F:protein disulfide isomerase activity"/>
    <property type="evidence" value="ECO:0007669"/>
    <property type="project" value="UniProtKB-EC"/>
</dbReference>
<evidence type="ECO:0000256" key="3">
    <source>
        <dbReference type="ARBA" id="ARBA00022729"/>
    </source>
</evidence>
<evidence type="ECO:0000256" key="7">
    <source>
        <dbReference type="RuleBase" id="RU364038"/>
    </source>
</evidence>
<evidence type="ECO:0000313" key="10">
    <source>
        <dbReference type="EMBL" id="MCV2883560.1"/>
    </source>
</evidence>
<dbReference type="EMBL" id="JAOWKX010000001">
    <property type="protein sequence ID" value="MCV2883560.1"/>
    <property type="molecule type" value="Genomic_DNA"/>
</dbReference>
<dbReference type="Proteomes" id="UP001652504">
    <property type="component" value="Unassembled WGS sequence"/>
</dbReference>
<keyword evidence="11" id="KW-1185">Reference proteome</keyword>
<dbReference type="Pfam" id="PF10411">
    <property type="entry name" value="DsbC_N"/>
    <property type="match status" value="1"/>
</dbReference>
<dbReference type="InterPro" id="IPR009094">
    <property type="entry name" value="DiS-bond_isomerase_DsbC/G_N_sf"/>
</dbReference>
<dbReference type="SUPFAM" id="SSF54423">
    <property type="entry name" value="DsbC/DsbG N-terminal domain-like"/>
    <property type="match status" value="1"/>
</dbReference>
<dbReference type="Gene3D" id="3.40.30.10">
    <property type="entry name" value="Glutaredoxin"/>
    <property type="match status" value="1"/>
</dbReference>
<evidence type="ECO:0000256" key="2">
    <source>
        <dbReference type="ARBA" id="ARBA00009813"/>
    </source>
</evidence>
<evidence type="ECO:0000256" key="4">
    <source>
        <dbReference type="ARBA" id="ARBA00022764"/>
    </source>
</evidence>
<comment type="subcellular location">
    <subcellularLocation>
        <location evidence="1 7">Periplasm</location>
    </subcellularLocation>
</comment>
<dbReference type="InterPro" id="IPR051470">
    <property type="entry name" value="Thiol:disulfide_interchange"/>
</dbReference>
<evidence type="ECO:0000259" key="8">
    <source>
        <dbReference type="Pfam" id="PF10411"/>
    </source>
</evidence>
<dbReference type="InterPro" id="IPR033954">
    <property type="entry name" value="DiS-bond_Isoase_DsbC/G"/>
</dbReference>
<reference evidence="10 11" key="1">
    <citation type="submission" date="2022-10" db="EMBL/GenBank/DDBJ databases">
        <title>Aestuariibacter sp. AA17 isolated from Montipora capitata coral fragment.</title>
        <authorList>
            <person name="Emsley S.A."/>
            <person name="Pfannmuller K.M."/>
            <person name="Loughran R.M."/>
            <person name="Shlafstein M."/>
            <person name="Papke E."/>
            <person name="Saw J.H."/>
            <person name="Ushijima B."/>
            <person name="Videau P."/>
        </authorList>
    </citation>
    <scope>NUCLEOTIDE SEQUENCE [LARGE SCALE GENOMIC DNA]</scope>
    <source>
        <strain evidence="10 11">AA17</strain>
    </source>
</reference>
<protein>
    <recommendedName>
        <fullName evidence="7">Thiol:disulfide interchange protein</fullName>
    </recommendedName>
</protein>
<evidence type="ECO:0000256" key="5">
    <source>
        <dbReference type="ARBA" id="ARBA00023157"/>
    </source>
</evidence>
<evidence type="ECO:0000259" key="9">
    <source>
        <dbReference type="Pfam" id="PF13098"/>
    </source>
</evidence>
<dbReference type="InterPro" id="IPR018950">
    <property type="entry name" value="DiS-bond_isomerase_DsbC/G_N"/>
</dbReference>
<accession>A0ABT3A4E6</accession>
<dbReference type="Pfam" id="PF13098">
    <property type="entry name" value="Thioredoxin_2"/>
    <property type="match status" value="1"/>
</dbReference>
<comment type="similarity">
    <text evidence="2 7">Belongs to the thioredoxin family. DsbC subfamily.</text>
</comment>
<evidence type="ECO:0000256" key="6">
    <source>
        <dbReference type="ARBA" id="ARBA00023284"/>
    </source>
</evidence>
<gene>
    <name evidence="10" type="primary">dsbC</name>
    <name evidence="10" type="ORF">OE749_02460</name>
</gene>
<dbReference type="NCBIfam" id="NF008129">
    <property type="entry name" value="PRK10877.1"/>
    <property type="match status" value="1"/>
</dbReference>
<dbReference type="CDD" id="cd03020">
    <property type="entry name" value="DsbA_DsbC_DsbG"/>
    <property type="match status" value="1"/>
</dbReference>
<evidence type="ECO:0000256" key="1">
    <source>
        <dbReference type="ARBA" id="ARBA00004418"/>
    </source>
</evidence>
<dbReference type="RefSeq" id="WP_263710756.1">
    <property type="nucleotide sequence ID" value="NZ_JAOWKX010000001.1"/>
</dbReference>
<keyword evidence="6 7" id="KW-0676">Redox-active center</keyword>
<proteinExistence type="inferred from homology"/>
<comment type="function">
    <text evidence="7">Required for disulfide bond formation in some periplasmic proteins. Acts by transferring its disulfide bond to other proteins and is reduced in the process.</text>
</comment>
<comment type="caution">
    <text evidence="10">The sequence shown here is derived from an EMBL/GenBank/DDBJ whole genome shotgun (WGS) entry which is preliminary data.</text>
</comment>
<name>A0ABT3A4E6_9ALTE</name>
<keyword evidence="5" id="KW-1015">Disulfide bond</keyword>
<dbReference type="InterPro" id="IPR012336">
    <property type="entry name" value="Thioredoxin-like_fold"/>
</dbReference>
<feature type="domain" description="Thioredoxin-like fold" evidence="9">
    <location>
        <begin position="115"/>
        <end position="237"/>
    </location>
</feature>
<keyword evidence="3 7" id="KW-0732">Signal</keyword>
<dbReference type="InterPro" id="IPR036249">
    <property type="entry name" value="Thioredoxin-like_sf"/>
</dbReference>
<keyword evidence="4 7" id="KW-0574">Periplasm</keyword>